<evidence type="ECO:0000313" key="1">
    <source>
        <dbReference type="EMBL" id="CAE7868540.1"/>
    </source>
</evidence>
<protein>
    <submittedName>
        <fullName evidence="1">Uncharacterized protein</fullName>
    </submittedName>
</protein>
<name>A0A813AL72_9DINO</name>
<dbReference type="OrthoDB" id="10353350at2759"/>
<organism evidence="1 2">
    <name type="scientific">Symbiodinium necroappetens</name>
    <dbReference type="NCBI Taxonomy" id="1628268"/>
    <lineage>
        <taxon>Eukaryota</taxon>
        <taxon>Sar</taxon>
        <taxon>Alveolata</taxon>
        <taxon>Dinophyceae</taxon>
        <taxon>Suessiales</taxon>
        <taxon>Symbiodiniaceae</taxon>
        <taxon>Symbiodinium</taxon>
    </lineage>
</organism>
<sequence>LQMANESCDAPDALDVKLTFWQRNNPYSWADPSKAMNRLVTPNNTVAVLQLELCGSPVTFNDTDPDAAVEVRDIDLPAKPPPVWGYWLDVACARWSPRDQSWVFDGVEVKQPVYNDDVKVTCRAFYGGAAY</sequence>
<dbReference type="Proteomes" id="UP000601435">
    <property type="component" value="Unassembled WGS sequence"/>
</dbReference>
<dbReference type="AlphaFoldDB" id="A0A813AL72"/>
<reference evidence="1" key="1">
    <citation type="submission" date="2021-02" db="EMBL/GenBank/DDBJ databases">
        <authorList>
            <person name="Dougan E. K."/>
            <person name="Rhodes N."/>
            <person name="Thang M."/>
            <person name="Chan C."/>
        </authorList>
    </citation>
    <scope>NUCLEOTIDE SEQUENCE</scope>
</reference>
<gene>
    <name evidence="1" type="ORF">SNEC2469_LOCUS27932</name>
</gene>
<accession>A0A813AL72</accession>
<comment type="caution">
    <text evidence="1">The sequence shown here is derived from an EMBL/GenBank/DDBJ whole genome shotgun (WGS) entry which is preliminary data.</text>
</comment>
<feature type="non-terminal residue" evidence="1">
    <location>
        <position position="1"/>
    </location>
</feature>
<proteinExistence type="predicted"/>
<dbReference type="EMBL" id="CAJNJA010059708">
    <property type="protein sequence ID" value="CAE7868540.1"/>
    <property type="molecule type" value="Genomic_DNA"/>
</dbReference>
<feature type="non-terminal residue" evidence="1">
    <location>
        <position position="131"/>
    </location>
</feature>
<evidence type="ECO:0000313" key="2">
    <source>
        <dbReference type="Proteomes" id="UP000601435"/>
    </source>
</evidence>
<keyword evidence="2" id="KW-1185">Reference proteome</keyword>